<evidence type="ECO:0000256" key="6">
    <source>
        <dbReference type="ARBA" id="ARBA00023136"/>
    </source>
</evidence>
<comment type="caution">
    <text evidence="7">The sequence shown here is derived from an EMBL/GenBank/DDBJ whole genome shotgun (WGS) entry which is preliminary data.</text>
</comment>
<dbReference type="STRING" id="1399968.CI15_33600"/>
<keyword evidence="2" id="KW-0813">Transport</keyword>
<evidence type="ECO:0000256" key="2">
    <source>
        <dbReference type="ARBA" id="ARBA00022448"/>
    </source>
</evidence>
<dbReference type="Gene3D" id="3.40.190.10">
    <property type="entry name" value="Periplasmic binding protein-like II"/>
    <property type="match status" value="2"/>
</dbReference>
<sequence>MNPATSVTAAAIAEPLEKTHLRLGFVALSDAAPLIAAKLLEFGHAHGLTLELCRQPSWAAVRDKLLSGDLDAAHALYGLVYGVQLGLGSPRTDMAVLMVLNRNGQAITLSNRLADLLVKHRTLRDALAALGRKPVFAHTFPTGTHAMWLYYWLAAQGVDPLRDVDSVAIPPPQMVAALAEDRLDGLCVGEPWNAMAEAHGVGRTIAYTSEVWPEHPEKVLACRRDFVDTHPRTTRALVQTVLEACRWLDGAGHRDEIAGWLARPDYIGIDETLIAARLGNHVDTANPRRLPMRFFDDGAVNYPHPAEGAWFLTQFERWGIIDARNDYEAIAASINQTRLYREAAARVNVAVPGEDVTRELIDGELWGSGSPSTGYARRFAIRR</sequence>
<keyword evidence="4" id="KW-0997">Cell inner membrane</keyword>
<reference evidence="7 8" key="1">
    <citation type="journal article" date="2015" name="Int. J. Syst. Evol. Microbiol.">
        <title>Burkholderia monticola sp. nov., isolated from mountain soil.</title>
        <authorList>
            <person name="Baek I."/>
            <person name="Seo B."/>
            <person name="Lee I."/>
            <person name="Yi H."/>
            <person name="Chun J."/>
        </authorList>
    </citation>
    <scope>NUCLEOTIDE SEQUENCE [LARGE SCALE GENOMIC DNA]</scope>
    <source>
        <strain evidence="7 8">JC2948</strain>
    </source>
</reference>
<comment type="subcellular location">
    <subcellularLocation>
        <location evidence="1">Endomembrane system</location>
    </subcellularLocation>
</comment>
<dbReference type="OrthoDB" id="9789215at2"/>
<organism evidence="7 8">
    <name type="scientific">Paraburkholderia monticola</name>
    <dbReference type="NCBI Taxonomy" id="1399968"/>
    <lineage>
        <taxon>Bacteria</taxon>
        <taxon>Pseudomonadati</taxon>
        <taxon>Pseudomonadota</taxon>
        <taxon>Betaproteobacteria</taxon>
        <taxon>Burkholderiales</taxon>
        <taxon>Burkholderiaceae</taxon>
        <taxon>Paraburkholderia</taxon>
    </lineage>
</organism>
<dbReference type="RefSeq" id="WP_062137599.1">
    <property type="nucleotide sequence ID" value="NZ_LRBG01000039.1"/>
</dbReference>
<keyword evidence="8" id="KW-1185">Reference proteome</keyword>
<dbReference type="CDD" id="cd13553">
    <property type="entry name" value="PBP2_NrtA_CpmA_like"/>
    <property type="match status" value="1"/>
</dbReference>
<dbReference type="SUPFAM" id="SSF53850">
    <property type="entry name" value="Periplasmic binding protein-like II"/>
    <property type="match status" value="1"/>
</dbReference>
<dbReference type="EMBL" id="LRBG01000039">
    <property type="protein sequence ID" value="KXU82465.1"/>
    <property type="molecule type" value="Genomic_DNA"/>
</dbReference>
<dbReference type="Pfam" id="PF13379">
    <property type="entry name" value="NMT1_2"/>
    <property type="match status" value="1"/>
</dbReference>
<evidence type="ECO:0000256" key="3">
    <source>
        <dbReference type="ARBA" id="ARBA00022475"/>
    </source>
</evidence>
<dbReference type="InterPro" id="IPR044527">
    <property type="entry name" value="NrtA/CpmA_ABC-bd_dom"/>
</dbReference>
<dbReference type="Proteomes" id="UP000075613">
    <property type="component" value="Unassembled WGS sequence"/>
</dbReference>
<proteinExistence type="predicted"/>
<gene>
    <name evidence="7" type="ORF">CI15_33600</name>
</gene>
<dbReference type="PANTHER" id="PTHR30024:SF7">
    <property type="entry name" value="NITRATE_NITRITE BINDING PROTEIN NRTA"/>
    <property type="match status" value="1"/>
</dbReference>
<evidence type="ECO:0000256" key="5">
    <source>
        <dbReference type="ARBA" id="ARBA00022729"/>
    </source>
</evidence>
<evidence type="ECO:0000256" key="4">
    <source>
        <dbReference type="ARBA" id="ARBA00022519"/>
    </source>
</evidence>
<dbReference type="GO" id="GO:0012505">
    <property type="term" value="C:endomembrane system"/>
    <property type="evidence" value="ECO:0007669"/>
    <property type="project" value="UniProtKB-SubCell"/>
</dbReference>
<protein>
    <submittedName>
        <fullName evidence="7">Nitrate ABC transporter substrate-binding protein</fullName>
    </submittedName>
</protein>
<keyword evidence="3" id="KW-1003">Cell membrane</keyword>
<dbReference type="PANTHER" id="PTHR30024">
    <property type="entry name" value="ALIPHATIC SULFONATES-BINDING PROTEIN-RELATED"/>
    <property type="match status" value="1"/>
</dbReference>
<evidence type="ECO:0000256" key="1">
    <source>
        <dbReference type="ARBA" id="ARBA00004308"/>
    </source>
</evidence>
<name>A0A149PBQ0_9BURK</name>
<evidence type="ECO:0000313" key="8">
    <source>
        <dbReference type="Proteomes" id="UP000075613"/>
    </source>
</evidence>
<evidence type="ECO:0000313" key="7">
    <source>
        <dbReference type="EMBL" id="KXU82465.1"/>
    </source>
</evidence>
<dbReference type="AlphaFoldDB" id="A0A149PBQ0"/>
<keyword evidence="6" id="KW-0472">Membrane</keyword>
<accession>A0A149PBQ0</accession>
<keyword evidence="5" id="KW-0732">Signal</keyword>